<feature type="region of interest" description="Disordered" evidence="1">
    <location>
        <begin position="98"/>
        <end position="134"/>
    </location>
</feature>
<evidence type="ECO:0000256" key="1">
    <source>
        <dbReference type="SAM" id="MobiDB-lite"/>
    </source>
</evidence>
<name>A0ABR3X3L6_9PEZI</name>
<dbReference type="EMBL" id="JAZHXJ010000174">
    <property type="protein sequence ID" value="KAL1870534.1"/>
    <property type="molecule type" value="Genomic_DNA"/>
</dbReference>
<keyword evidence="3" id="KW-1185">Reference proteome</keyword>
<gene>
    <name evidence="2" type="ORF">VTK73DRAFT_2608</name>
</gene>
<evidence type="ECO:0000313" key="2">
    <source>
        <dbReference type="EMBL" id="KAL1870534.1"/>
    </source>
</evidence>
<feature type="compositionally biased region" description="Polar residues" evidence="1">
    <location>
        <begin position="14"/>
        <end position="23"/>
    </location>
</feature>
<sequence length="241" mass="24989">MSPTDSLRRGPALSLSSDGSQTPDALDAMCDRALDGPASGSSTGDGPTLSRFSSYEWRTDLGRLMRCSAPAPRSIWRLARFETECRLWRCSGSVRRGYSPAPAPKGSVGSMEPARAGCSRGTAGGGGVDGRRRREEGGSLGVELVGFQRRAAERRRKGRRVRGLEGTGRLRKGEGRNWSWVVAVAAWPLRRKLLLRGGSRAAAGSAMGRAVAAAAPAAAAATGAARGEAGLGVGAGVEAPG</sequence>
<organism evidence="2 3">
    <name type="scientific">Phialemonium thermophilum</name>
    <dbReference type="NCBI Taxonomy" id="223376"/>
    <lineage>
        <taxon>Eukaryota</taxon>
        <taxon>Fungi</taxon>
        <taxon>Dikarya</taxon>
        <taxon>Ascomycota</taxon>
        <taxon>Pezizomycotina</taxon>
        <taxon>Sordariomycetes</taxon>
        <taxon>Sordariomycetidae</taxon>
        <taxon>Cephalothecales</taxon>
        <taxon>Cephalothecaceae</taxon>
        <taxon>Phialemonium</taxon>
    </lineage>
</organism>
<protein>
    <submittedName>
        <fullName evidence="2">Uncharacterized protein</fullName>
    </submittedName>
</protein>
<feature type="compositionally biased region" description="Polar residues" evidence="1">
    <location>
        <begin position="39"/>
        <end position="51"/>
    </location>
</feature>
<dbReference type="Proteomes" id="UP001586593">
    <property type="component" value="Unassembled WGS sequence"/>
</dbReference>
<accession>A0ABR3X3L6</accession>
<evidence type="ECO:0000313" key="3">
    <source>
        <dbReference type="Proteomes" id="UP001586593"/>
    </source>
</evidence>
<proteinExistence type="predicted"/>
<reference evidence="2 3" key="1">
    <citation type="journal article" date="2024" name="Commun. Biol.">
        <title>Comparative genomic analysis of thermophilic fungi reveals convergent evolutionary adaptations and gene losses.</title>
        <authorList>
            <person name="Steindorff A.S."/>
            <person name="Aguilar-Pontes M.V."/>
            <person name="Robinson A.J."/>
            <person name="Andreopoulos B."/>
            <person name="LaButti K."/>
            <person name="Kuo A."/>
            <person name="Mondo S."/>
            <person name="Riley R."/>
            <person name="Otillar R."/>
            <person name="Haridas S."/>
            <person name="Lipzen A."/>
            <person name="Grimwood J."/>
            <person name="Schmutz J."/>
            <person name="Clum A."/>
            <person name="Reid I.D."/>
            <person name="Moisan M.C."/>
            <person name="Butler G."/>
            <person name="Nguyen T.T.M."/>
            <person name="Dewar K."/>
            <person name="Conant G."/>
            <person name="Drula E."/>
            <person name="Henrissat B."/>
            <person name="Hansel C."/>
            <person name="Singer S."/>
            <person name="Hutchinson M.I."/>
            <person name="de Vries R.P."/>
            <person name="Natvig D.O."/>
            <person name="Powell A.J."/>
            <person name="Tsang A."/>
            <person name="Grigoriev I.V."/>
        </authorList>
    </citation>
    <scope>NUCLEOTIDE SEQUENCE [LARGE SCALE GENOMIC DNA]</scope>
    <source>
        <strain evidence="2 3">ATCC 24622</strain>
    </source>
</reference>
<feature type="region of interest" description="Disordered" evidence="1">
    <location>
        <begin position="1"/>
        <end position="51"/>
    </location>
</feature>
<comment type="caution">
    <text evidence="2">The sequence shown here is derived from an EMBL/GenBank/DDBJ whole genome shotgun (WGS) entry which is preliminary data.</text>
</comment>